<gene>
    <name evidence="1" type="ORF">MLD38_023204</name>
</gene>
<name>A0ACB9QLN4_9MYRT</name>
<accession>A0ACB9QLN4</accession>
<reference evidence="2" key="1">
    <citation type="journal article" date="2023" name="Front. Plant Sci.">
        <title>Chromosomal-level genome assembly of Melastoma candidum provides insights into trichome evolution.</title>
        <authorList>
            <person name="Zhong Y."/>
            <person name="Wu W."/>
            <person name="Sun C."/>
            <person name="Zou P."/>
            <person name="Liu Y."/>
            <person name="Dai S."/>
            <person name="Zhou R."/>
        </authorList>
    </citation>
    <scope>NUCLEOTIDE SEQUENCE [LARGE SCALE GENOMIC DNA]</scope>
</reference>
<dbReference type="Proteomes" id="UP001057402">
    <property type="component" value="Chromosome 6"/>
</dbReference>
<evidence type="ECO:0000313" key="2">
    <source>
        <dbReference type="Proteomes" id="UP001057402"/>
    </source>
</evidence>
<keyword evidence="2" id="KW-1185">Reference proteome</keyword>
<sequence length="187" mass="18125">MASAASLKLAVVLVVAAAAPMALPVNGAPAPSADCSSLLATMADCLTFVSNGSTLQKPQGNCCGGFLTVVETDPGCLCQGFDESAKQGVSLDLAKTKALPPLCKIPTYIIPDCDATPPSGAPAADATPSTPTEADATSSTSMVAATAQATLAPVASAPGPAASAATSLVALSLSGITIAAAATASWF</sequence>
<dbReference type="EMBL" id="CM042885">
    <property type="protein sequence ID" value="KAI4367469.1"/>
    <property type="molecule type" value="Genomic_DNA"/>
</dbReference>
<protein>
    <submittedName>
        <fullName evidence="1">Uncharacterized protein</fullName>
    </submittedName>
</protein>
<organism evidence="1 2">
    <name type="scientific">Melastoma candidum</name>
    <dbReference type="NCBI Taxonomy" id="119954"/>
    <lineage>
        <taxon>Eukaryota</taxon>
        <taxon>Viridiplantae</taxon>
        <taxon>Streptophyta</taxon>
        <taxon>Embryophyta</taxon>
        <taxon>Tracheophyta</taxon>
        <taxon>Spermatophyta</taxon>
        <taxon>Magnoliopsida</taxon>
        <taxon>eudicotyledons</taxon>
        <taxon>Gunneridae</taxon>
        <taxon>Pentapetalae</taxon>
        <taxon>rosids</taxon>
        <taxon>malvids</taxon>
        <taxon>Myrtales</taxon>
        <taxon>Melastomataceae</taxon>
        <taxon>Melastomatoideae</taxon>
        <taxon>Melastomateae</taxon>
        <taxon>Melastoma</taxon>
    </lineage>
</organism>
<proteinExistence type="predicted"/>
<comment type="caution">
    <text evidence="1">The sequence shown here is derived from an EMBL/GenBank/DDBJ whole genome shotgun (WGS) entry which is preliminary data.</text>
</comment>
<evidence type="ECO:0000313" key="1">
    <source>
        <dbReference type="EMBL" id="KAI4367469.1"/>
    </source>
</evidence>